<protein>
    <recommendedName>
        <fullName evidence="4">Arrestin C-terminal-like domain-containing protein</fullName>
    </recommendedName>
</protein>
<dbReference type="PANTHER" id="PTHR11188">
    <property type="entry name" value="ARRESTIN DOMAIN CONTAINING PROTEIN"/>
    <property type="match status" value="1"/>
</dbReference>
<sequence length="760" mass="84144">MFLSVKTETALRREVEDVPDQANLDAGCGPLAAGEPATLSAAAQQQHFHHSPFLQRPPPHAASYVECFEQQRGYVQELFRQQQEALQRQLVEMQQQQLAFMQHQQQFISSIVTSMKVQAQPCLDSLGSGNAEEFETDPDGDGVSTAWHNRHEELLQEKKVHSLDKLAEGHLCWSNGGGAQVFQQQALAGSCEARGYRDDVIEHLSEANHDFKVKSPPDPWPKPTGPWQSEHVEFTGLTEVPLSWIVNVNIDCLLVQYGSAVINRTLSIADAAKDRAGRSTAAVLNNTLQTGWRFGVCIRSKLEYEPPPSSATTPPEVLCGVEFNSADAVRHIEAANVESRTAPGAPKDRCCEIRFDENPYGVYFPGQNLSGSVELRLAEVTKVKGVALQINGAAEVKWSETTGAGKNRRTIHYSGRQDYMHSTTYLAGSREGNSIELLPGIHTYRFSCMLPPNLVTSVEAKHGHVRYTVKVVLERSWKIDQSYKVAFTVLRHVDLNLENYEVRLPMQMDKAKTFCCGPCKSAPMYISAQVPISGYVPGQTVVVKIEVNNESNKTMEEISTKLLQVVSFISQRPYTKIREIPTILAEVRCAGIGKHSKASYEQQLQIPPMPPSSRSCQVLTINYYVEVEGKVPGPVINPKVRIPITMGTIPLSLDGRPTFESPINVAPIVEQPTTSAEPSATPFPPELPPPTYEEVVNATRTNIQDEGETNEIGWRDYTPRYMVYQFGDVPATAPPALEQQHQPEEVVQPVSGVVKSPVDD</sequence>
<dbReference type="SUPFAM" id="SSF81296">
    <property type="entry name" value="E set domains"/>
    <property type="match status" value="2"/>
</dbReference>
<evidence type="ECO:0000313" key="7">
    <source>
        <dbReference type="Proteomes" id="UP000002320"/>
    </source>
</evidence>
<proteinExistence type="inferred from homology"/>
<evidence type="ECO:0000256" key="3">
    <source>
        <dbReference type="SAM" id="MobiDB-lite"/>
    </source>
</evidence>
<dbReference type="VEuPathDB" id="VectorBase:CPIJ005891"/>
<dbReference type="VEuPathDB" id="VectorBase:CQUJHB007197"/>
<dbReference type="STRING" id="7176.B0WG82"/>
<reference evidence="5" key="1">
    <citation type="submission" date="2007-03" db="EMBL/GenBank/DDBJ databases">
        <title>Annotation of Culex pipiens quinquefasciatus.</title>
        <authorList>
            <consortium name="The Broad Institute Genome Sequencing Platform"/>
            <person name="Atkinson P.W."/>
            <person name="Hemingway J."/>
            <person name="Christensen B.M."/>
            <person name="Higgs S."/>
            <person name="Kodira C."/>
            <person name="Hannick L."/>
            <person name="Megy K."/>
            <person name="O'Leary S."/>
            <person name="Pearson M."/>
            <person name="Haas B.J."/>
            <person name="Mauceli E."/>
            <person name="Wortman J.R."/>
            <person name="Lee N.H."/>
            <person name="Guigo R."/>
            <person name="Stanke M."/>
            <person name="Alvarado L."/>
            <person name="Amedeo P."/>
            <person name="Antoine C.H."/>
            <person name="Arensburger P."/>
            <person name="Bidwell S.L."/>
            <person name="Crawford M."/>
            <person name="Camaro F."/>
            <person name="Devon K."/>
            <person name="Engels R."/>
            <person name="Hammond M."/>
            <person name="Howarth C."/>
            <person name="Koehrsen M."/>
            <person name="Lawson D."/>
            <person name="Montgomery P."/>
            <person name="Nene V."/>
            <person name="Nusbaum C."/>
            <person name="Puiu D."/>
            <person name="Romero-Severson J."/>
            <person name="Severson D.W."/>
            <person name="Shumway M."/>
            <person name="Sisk P."/>
            <person name="Stolte C."/>
            <person name="Zeng Q."/>
            <person name="Eisenstadt E."/>
            <person name="Fraser-Liggett C."/>
            <person name="Strausberg R."/>
            <person name="Galagan J."/>
            <person name="Birren B."/>
            <person name="Collins F.H."/>
        </authorList>
    </citation>
    <scope>NUCLEOTIDE SEQUENCE [LARGE SCALE GENOMIC DNA]</scope>
    <source>
        <strain evidence="5">JHB</strain>
    </source>
</reference>
<dbReference type="AlphaFoldDB" id="B0WG82"/>
<dbReference type="InParanoid" id="B0WG82"/>
<dbReference type="InterPro" id="IPR050357">
    <property type="entry name" value="Arrestin_domain-protein"/>
</dbReference>
<dbReference type="Proteomes" id="UP000002320">
    <property type="component" value="Unassembled WGS sequence"/>
</dbReference>
<dbReference type="Pfam" id="PF00339">
    <property type="entry name" value="Arrestin_N"/>
    <property type="match status" value="1"/>
</dbReference>
<dbReference type="InterPro" id="IPR011022">
    <property type="entry name" value="Arrestin_C-like"/>
</dbReference>
<dbReference type="Pfam" id="PF02752">
    <property type="entry name" value="Arrestin_C"/>
    <property type="match status" value="1"/>
</dbReference>
<dbReference type="EMBL" id="DS231923">
    <property type="protein sequence ID" value="EDS26778.1"/>
    <property type="molecule type" value="Genomic_DNA"/>
</dbReference>
<dbReference type="Gene3D" id="2.60.40.640">
    <property type="match status" value="2"/>
</dbReference>
<dbReference type="HOGENOM" id="CLU_366928_0_0_1"/>
<dbReference type="OrthoDB" id="2333384at2759"/>
<organism>
    <name type="scientific">Culex quinquefasciatus</name>
    <name type="common">Southern house mosquito</name>
    <name type="synonym">Culex pungens</name>
    <dbReference type="NCBI Taxonomy" id="7176"/>
    <lineage>
        <taxon>Eukaryota</taxon>
        <taxon>Metazoa</taxon>
        <taxon>Ecdysozoa</taxon>
        <taxon>Arthropoda</taxon>
        <taxon>Hexapoda</taxon>
        <taxon>Insecta</taxon>
        <taxon>Pterygota</taxon>
        <taxon>Neoptera</taxon>
        <taxon>Endopterygota</taxon>
        <taxon>Diptera</taxon>
        <taxon>Nematocera</taxon>
        <taxon>Culicoidea</taxon>
        <taxon>Culicidae</taxon>
        <taxon>Culicinae</taxon>
        <taxon>Culicini</taxon>
        <taxon>Culex</taxon>
        <taxon>Culex</taxon>
    </lineage>
</organism>
<dbReference type="InterPro" id="IPR014752">
    <property type="entry name" value="Arrestin-like_C"/>
</dbReference>
<evidence type="ECO:0000256" key="1">
    <source>
        <dbReference type="ARBA" id="ARBA00005298"/>
    </source>
</evidence>
<keyword evidence="2" id="KW-0716">Sensory transduction</keyword>
<feature type="region of interest" description="Disordered" evidence="3">
    <location>
        <begin position="733"/>
        <end position="760"/>
    </location>
</feature>
<dbReference type="EnsemblMetazoa" id="CPIJ005891-RA">
    <property type="protein sequence ID" value="CPIJ005891-PA"/>
    <property type="gene ID" value="CPIJ005891"/>
</dbReference>
<gene>
    <name evidence="6" type="primary">6037843</name>
    <name evidence="5" type="ORF">CpipJ_CPIJ005891</name>
</gene>
<keyword evidence="7" id="KW-1185">Reference proteome</keyword>
<dbReference type="GO" id="GO:0015031">
    <property type="term" value="P:protein transport"/>
    <property type="evidence" value="ECO:0007669"/>
    <property type="project" value="TreeGrafter"/>
</dbReference>
<comment type="similarity">
    <text evidence="1">Belongs to the arrestin family.</text>
</comment>
<dbReference type="eggNOG" id="KOG3780">
    <property type="taxonomic scope" value="Eukaryota"/>
</dbReference>
<evidence type="ECO:0000259" key="4">
    <source>
        <dbReference type="SMART" id="SM01017"/>
    </source>
</evidence>
<dbReference type="InterPro" id="IPR011021">
    <property type="entry name" value="Arrestin-like_N"/>
</dbReference>
<dbReference type="GO" id="GO:0005737">
    <property type="term" value="C:cytoplasm"/>
    <property type="evidence" value="ECO:0007669"/>
    <property type="project" value="TreeGrafter"/>
</dbReference>
<dbReference type="PANTHER" id="PTHR11188:SF167">
    <property type="entry name" value="ARRESTIN C-TERMINAL-LIKE DOMAIN-CONTAINING PROTEIN-RELATED"/>
    <property type="match status" value="1"/>
</dbReference>
<evidence type="ECO:0000313" key="5">
    <source>
        <dbReference type="EMBL" id="EDS26778.1"/>
    </source>
</evidence>
<evidence type="ECO:0000313" key="6">
    <source>
        <dbReference type="EnsemblMetazoa" id="CPIJ005891-PA"/>
    </source>
</evidence>
<dbReference type="SMART" id="SM01017">
    <property type="entry name" value="Arrestin_C"/>
    <property type="match status" value="1"/>
</dbReference>
<reference evidence="6" key="2">
    <citation type="submission" date="2021-02" db="UniProtKB">
        <authorList>
            <consortium name="EnsemblMetazoa"/>
        </authorList>
    </citation>
    <scope>IDENTIFICATION</scope>
    <source>
        <strain evidence="6">JHB</strain>
    </source>
</reference>
<evidence type="ECO:0000256" key="2">
    <source>
        <dbReference type="ARBA" id="ARBA00022606"/>
    </source>
</evidence>
<name>B0WG82_CULQU</name>
<accession>B0WG82</accession>
<feature type="domain" description="Arrestin C-terminal-like" evidence="4">
    <location>
        <begin position="520"/>
        <end position="651"/>
    </location>
</feature>
<dbReference type="VEuPathDB" id="VectorBase:CQUJHB005451"/>
<dbReference type="InterPro" id="IPR014756">
    <property type="entry name" value="Ig_E-set"/>
</dbReference>
<dbReference type="KEGG" id="cqu:CpipJ_CPIJ005891"/>